<dbReference type="InterPro" id="IPR020449">
    <property type="entry name" value="Tscrpt_reg_AraC-type_HTH"/>
</dbReference>
<protein>
    <submittedName>
        <fullName evidence="6">Helix-turn-helix domain-containing protein</fullName>
    </submittedName>
</protein>
<dbReference type="SMART" id="SM00342">
    <property type="entry name" value="HTH_ARAC"/>
    <property type="match status" value="1"/>
</dbReference>
<evidence type="ECO:0000256" key="2">
    <source>
        <dbReference type="ARBA" id="ARBA00023125"/>
    </source>
</evidence>
<dbReference type="Pfam" id="PF17853">
    <property type="entry name" value="GGDEF_2"/>
    <property type="match status" value="1"/>
</dbReference>
<feature type="domain" description="HTH araC/xylS-type" evidence="5">
    <location>
        <begin position="678"/>
        <end position="776"/>
    </location>
</feature>
<accession>A0ABW0K8G8</accession>
<feature type="transmembrane region" description="Helical" evidence="4">
    <location>
        <begin position="24"/>
        <end position="45"/>
    </location>
</feature>
<dbReference type="SUPFAM" id="SSF46689">
    <property type="entry name" value="Homeodomain-like"/>
    <property type="match status" value="2"/>
</dbReference>
<dbReference type="InterPro" id="IPR018062">
    <property type="entry name" value="HTH_AraC-typ_CS"/>
</dbReference>
<dbReference type="PROSITE" id="PS00041">
    <property type="entry name" value="HTH_ARAC_FAMILY_1"/>
    <property type="match status" value="1"/>
</dbReference>
<dbReference type="InterPro" id="IPR009057">
    <property type="entry name" value="Homeodomain-like_sf"/>
</dbReference>
<keyword evidence="3" id="KW-0804">Transcription</keyword>
<name>A0ABW0K8G8_9BACL</name>
<keyword evidence="4" id="KW-0472">Membrane</keyword>
<dbReference type="EMBL" id="JBHSMJ010000018">
    <property type="protein sequence ID" value="MFC5449286.1"/>
    <property type="molecule type" value="Genomic_DNA"/>
</dbReference>
<dbReference type="Gene3D" id="1.10.10.60">
    <property type="entry name" value="Homeodomain-like"/>
    <property type="match status" value="2"/>
</dbReference>
<evidence type="ECO:0000256" key="3">
    <source>
        <dbReference type="ARBA" id="ARBA00023163"/>
    </source>
</evidence>
<keyword evidence="4" id="KW-1133">Transmembrane helix</keyword>
<keyword evidence="4" id="KW-0812">Transmembrane</keyword>
<keyword evidence="2" id="KW-0238">DNA-binding</keyword>
<proteinExistence type="predicted"/>
<keyword evidence="7" id="KW-1185">Reference proteome</keyword>
<dbReference type="Proteomes" id="UP001596044">
    <property type="component" value="Unassembled WGS sequence"/>
</dbReference>
<dbReference type="PROSITE" id="PS01124">
    <property type="entry name" value="HTH_ARAC_FAMILY_2"/>
    <property type="match status" value="1"/>
</dbReference>
<evidence type="ECO:0000313" key="7">
    <source>
        <dbReference type="Proteomes" id="UP001596044"/>
    </source>
</evidence>
<comment type="caution">
    <text evidence="6">The sequence shown here is derived from an EMBL/GenBank/DDBJ whole genome shotgun (WGS) entry which is preliminary data.</text>
</comment>
<dbReference type="InterPro" id="IPR018060">
    <property type="entry name" value="HTH_AraC"/>
</dbReference>
<evidence type="ECO:0000256" key="4">
    <source>
        <dbReference type="SAM" id="Phobius"/>
    </source>
</evidence>
<evidence type="ECO:0000259" key="5">
    <source>
        <dbReference type="PROSITE" id="PS01124"/>
    </source>
</evidence>
<evidence type="ECO:0000313" key="6">
    <source>
        <dbReference type="EMBL" id="MFC5449286.1"/>
    </source>
</evidence>
<dbReference type="PANTHER" id="PTHR43280">
    <property type="entry name" value="ARAC-FAMILY TRANSCRIPTIONAL REGULATOR"/>
    <property type="match status" value="1"/>
</dbReference>
<keyword evidence="1" id="KW-0805">Transcription regulation</keyword>
<dbReference type="RefSeq" id="WP_270879684.1">
    <property type="nucleotide sequence ID" value="NZ_JAQFVF010000026.1"/>
</dbReference>
<dbReference type="PANTHER" id="PTHR43280:SF28">
    <property type="entry name" value="HTH-TYPE TRANSCRIPTIONAL ACTIVATOR RHAS"/>
    <property type="match status" value="1"/>
</dbReference>
<feature type="transmembrane region" description="Helical" evidence="4">
    <location>
        <begin position="305"/>
        <end position="324"/>
    </location>
</feature>
<organism evidence="6 7">
    <name type="scientific">Paenibacillus aestuarii</name>
    <dbReference type="NCBI Taxonomy" id="516965"/>
    <lineage>
        <taxon>Bacteria</taxon>
        <taxon>Bacillati</taxon>
        <taxon>Bacillota</taxon>
        <taxon>Bacilli</taxon>
        <taxon>Bacillales</taxon>
        <taxon>Paenibacillaceae</taxon>
        <taxon>Paenibacillus</taxon>
    </lineage>
</organism>
<reference evidence="7" key="1">
    <citation type="journal article" date="2019" name="Int. J. Syst. Evol. Microbiol.">
        <title>The Global Catalogue of Microorganisms (GCM) 10K type strain sequencing project: providing services to taxonomists for standard genome sequencing and annotation.</title>
        <authorList>
            <consortium name="The Broad Institute Genomics Platform"/>
            <consortium name="The Broad Institute Genome Sequencing Center for Infectious Disease"/>
            <person name="Wu L."/>
            <person name="Ma J."/>
        </authorList>
    </citation>
    <scope>NUCLEOTIDE SEQUENCE [LARGE SCALE GENOMIC DNA]</scope>
    <source>
        <strain evidence="7">KACC 11904</strain>
    </source>
</reference>
<dbReference type="Pfam" id="PF12833">
    <property type="entry name" value="HTH_18"/>
    <property type="match status" value="1"/>
</dbReference>
<gene>
    <name evidence="6" type="ORF">ACFPOG_13540</name>
</gene>
<sequence length="778" mass="88926">MKRVNILFAFAKLQSSMKELPNVFWTYFISYFLVILLPLIALSYASYNFTVSTLEDELSQATIHASKQKNASIENAISEMQSIAIRIGLDGRIASYLNDSANQFLLNETRDILKTASSANEAIQSIDFYAKDTNLIIASNGYTRPYTSSMPDIWVQEGLASKEMGFWLSSRQANGIDLDKIVTYVLKVPVQRSEVQGLLAVHIHESMLSGLLQMMEGNPHTATYILDPQSNVISASTAADLQPEHVQHLFTESSNALSSIGYCIVNQKGERILITYVKTLHNHWTIVTETPLQYLFSKLSYIRTVAWAAFTVLVLLGLILSYFMSLKMASPIQHLLKKTLPYNKKSDDATKLPLAPKNELETISHILDHVFRKNETWEQQFHLNLPVLRERFLLSLIHHKYNSVDEINSKLEFLHLQFPFSQHVIVLIEIDEYNMLATSYSAVDQNLYKYAMVNIAEEIAASNRISLAAESDEHQLALLINMDGDPQQMKHELAVIGEQIKDVINRLLKISVTIGIGRPYPQIMEVPYSYKEASEVIRSKFIAGTNTVLCYEDLLQEVEEDFYLPPHFTNHLYNFLKAGQLKEALGILEELYVEMKSRPKLSEEVIWRTYNLIVEDLLGNLHHFQGHTETIFGKNHNLFRELASKETIQAIHEWICGLIVTIHHALEQQQPKKNTYIDTIVTYMDANYNQDLSVEMIAEQVSLNSAYASRLFKQETGKTMLEYLTIKRLEVSKVMLMETEQTILDIASKVGYNNVNSFIRFFKRYEGVTPGDYRKAIR</sequence>
<dbReference type="InterPro" id="IPR041522">
    <property type="entry name" value="CdaR_GGDEF"/>
</dbReference>
<dbReference type="PRINTS" id="PR00032">
    <property type="entry name" value="HTHARAC"/>
</dbReference>
<evidence type="ECO:0000256" key="1">
    <source>
        <dbReference type="ARBA" id="ARBA00023015"/>
    </source>
</evidence>